<keyword evidence="3" id="KW-1185">Reference proteome</keyword>
<dbReference type="EMBL" id="JMIX01000007">
    <property type="protein sequence ID" value="KEO93073.1"/>
    <property type="molecule type" value="Genomic_DNA"/>
</dbReference>
<dbReference type="OrthoDB" id="7474981at2"/>
<feature type="transmembrane region" description="Helical" evidence="1">
    <location>
        <begin position="82"/>
        <end position="108"/>
    </location>
</feature>
<feature type="transmembrane region" description="Helical" evidence="1">
    <location>
        <begin position="58"/>
        <end position="76"/>
    </location>
</feature>
<organism evidence="2 3">
    <name type="scientific">Erythrobacter litoralis</name>
    <dbReference type="NCBI Taxonomy" id="39960"/>
    <lineage>
        <taxon>Bacteria</taxon>
        <taxon>Pseudomonadati</taxon>
        <taxon>Pseudomonadota</taxon>
        <taxon>Alphaproteobacteria</taxon>
        <taxon>Sphingomonadales</taxon>
        <taxon>Erythrobacteraceae</taxon>
        <taxon>Erythrobacter/Porphyrobacter group</taxon>
        <taxon>Erythrobacter</taxon>
    </lineage>
</organism>
<reference evidence="2 3" key="1">
    <citation type="submission" date="2014-04" db="EMBL/GenBank/DDBJ databases">
        <title>A comprehensive comparison of genomes of Erythrobacter spp. Strains.</title>
        <authorList>
            <person name="Zheng Q."/>
        </authorList>
    </citation>
    <scope>NUCLEOTIDE SEQUENCE [LARGE SCALE GENOMIC DNA]</scope>
    <source>
        <strain evidence="2 3">DSM 8509</strain>
    </source>
</reference>
<keyword evidence="1" id="KW-0812">Transmembrane</keyword>
<protein>
    <submittedName>
        <fullName evidence="2">Uncharacterized protein</fullName>
    </submittedName>
</protein>
<comment type="caution">
    <text evidence="2">The sequence shown here is derived from an EMBL/GenBank/DDBJ whole genome shotgun (WGS) entry which is preliminary data.</text>
</comment>
<evidence type="ECO:0000256" key="1">
    <source>
        <dbReference type="SAM" id="Phobius"/>
    </source>
</evidence>
<sequence>MKPSLLSILALALGVVLWTLAGFVDGVREPWDGRSFWIFYVTALALSAMLGVFAERLAWLAGAAVIFAMLPVMLVATGVGPLIVLGVILLAFLALPAMAAAQVGSALAHRKTGKPS</sequence>
<dbReference type="RefSeq" id="WP_034903932.1">
    <property type="nucleotide sequence ID" value="NZ_CP017057.1"/>
</dbReference>
<accession>A0A074MML1</accession>
<name>A0A074MML1_9SPHN</name>
<keyword evidence="1" id="KW-0472">Membrane</keyword>
<dbReference type="Proteomes" id="UP000027866">
    <property type="component" value="Unassembled WGS sequence"/>
</dbReference>
<gene>
    <name evidence="2" type="ORF">EH32_12665</name>
</gene>
<evidence type="ECO:0000313" key="3">
    <source>
        <dbReference type="Proteomes" id="UP000027866"/>
    </source>
</evidence>
<dbReference type="AlphaFoldDB" id="A0A074MML1"/>
<dbReference type="KEGG" id="elq:Ga0102493_112043"/>
<proteinExistence type="predicted"/>
<feature type="transmembrane region" description="Helical" evidence="1">
    <location>
        <begin position="36"/>
        <end position="53"/>
    </location>
</feature>
<keyword evidence="1" id="KW-1133">Transmembrane helix</keyword>
<dbReference type="PATRIC" id="fig|39960.10.peg.1131"/>
<evidence type="ECO:0000313" key="2">
    <source>
        <dbReference type="EMBL" id="KEO93073.1"/>
    </source>
</evidence>